<feature type="compositionally biased region" description="Basic and acidic residues" evidence="1">
    <location>
        <begin position="20"/>
        <end position="35"/>
    </location>
</feature>
<feature type="region of interest" description="Disordered" evidence="1">
    <location>
        <begin position="1"/>
        <end position="55"/>
    </location>
</feature>
<sequence length="55" mass="6166">MPTETMDKEEKKILQTRNLDGGKEQKTTEVEEKLWKPVKQSSNLQSSSVGVCSPS</sequence>
<gene>
    <name evidence="2" type="ORF">DEO72_LG10g2683</name>
</gene>
<dbReference type="EMBL" id="CP039354">
    <property type="protein sequence ID" value="QCE11450.1"/>
    <property type="molecule type" value="Genomic_DNA"/>
</dbReference>
<feature type="compositionally biased region" description="Polar residues" evidence="1">
    <location>
        <begin position="39"/>
        <end position="55"/>
    </location>
</feature>
<keyword evidence="3" id="KW-1185">Reference proteome</keyword>
<proteinExistence type="predicted"/>
<evidence type="ECO:0000313" key="3">
    <source>
        <dbReference type="Proteomes" id="UP000501690"/>
    </source>
</evidence>
<dbReference type="AlphaFoldDB" id="A0A4D6NC50"/>
<name>A0A4D6NC50_VIGUN</name>
<dbReference type="Proteomes" id="UP000501690">
    <property type="component" value="Linkage Group LG10"/>
</dbReference>
<reference evidence="2 3" key="1">
    <citation type="submission" date="2019-04" db="EMBL/GenBank/DDBJ databases">
        <title>An improved genome assembly and genetic linkage map for asparagus bean, Vigna unguiculata ssp. sesquipedialis.</title>
        <authorList>
            <person name="Xia Q."/>
            <person name="Zhang R."/>
            <person name="Dong Y."/>
        </authorList>
    </citation>
    <scope>NUCLEOTIDE SEQUENCE [LARGE SCALE GENOMIC DNA]</scope>
    <source>
        <tissue evidence="2">Leaf</tissue>
    </source>
</reference>
<evidence type="ECO:0000256" key="1">
    <source>
        <dbReference type="SAM" id="MobiDB-lite"/>
    </source>
</evidence>
<feature type="compositionally biased region" description="Basic and acidic residues" evidence="1">
    <location>
        <begin position="1"/>
        <end position="13"/>
    </location>
</feature>
<organism evidence="2 3">
    <name type="scientific">Vigna unguiculata</name>
    <name type="common">Cowpea</name>
    <dbReference type="NCBI Taxonomy" id="3917"/>
    <lineage>
        <taxon>Eukaryota</taxon>
        <taxon>Viridiplantae</taxon>
        <taxon>Streptophyta</taxon>
        <taxon>Embryophyta</taxon>
        <taxon>Tracheophyta</taxon>
        <taxon>Spermatophyta</taxon>
        <taxon>Magnoliopsida</taxon>
        <taxon>eudicotyledons</taxon>
        <taxon>Gunneridae</taxon>
        <taxon>Pentapetalae</taxon>
        <taxon>rosids</taxon>
        <taxon>fabids</taxon>
        <taxon>Fabales</taxon>
        <taxon>Fabaceae</taxon>
        <taxon>Papilionoideae</taxon>
        <taxon>50 kb inversion clade</taxon>
        <taxon>NPAAA clade</taxon>
        <taxon>indigoferoid/millettioid clade</taxon>
        <taxon>Phaseoleae</taxon>
        <taxon>Vigna</taxon>
    </lineage>
</organism>
<protein>
    <submittedName>
        <fullName evidence="2">Uncharacterized protein</fullName>
    </submittedName>
</protein>
<evidence type="ECO:0000313" key="2">
    <source>
        <dbReference type="EMBL" id="QCE11450.1"/>
    </source>
</evidence>
<accession>A0A4D6NC50</accession>